<dbReference type="GO" id="GO:0006281">
    <property type="term" value="P:DNA repair"/>
    <property type="evidence" value="ECO:0007669"/>
    <property type="project" value="UniProtKB-KW"/>
</dbReference>
<dbReference type="GO" id="GO:0003677">
    <property type="term" value="F:DNA binding"/>
    <property type="evidence" value="ECO:0007669"/>
    <property type="project" value="UniProtKB-KW"/>
</dbReference>
<proteinExistence type="predicted"/>
<keyword evidence="8" id="KW-0267">Excision nuclease</keyword>
<evidence type="ECO:0000256" key="4">
    <source>
        <dbReference type="ARBA" id="ARBA00022741"/>
    </source>
</evidence>
<dbReference type="GO" id="GO:0005737">
    <property type="term" value="C:cytoplasm"/>
    <property type="evidence" value="ECO:0007669"/>
    <property type="project" value="UniProtKB-SubCell"/>
</dbReference>
<evidence type="ECO:0000313" key="12">
    <source>
        <dbReference type="Proteomes" id="UP000291949"/>
    </source>
</evidence>
<dbReference type="GO" id="GO:0005524">
    <property type="term" value="F:ATP binding"/>
    <property type="evidence" value="ECO:0007669"/>
    <property type="project" value="UniProtKB-KW"/>
</dbReference>
<evidence type="ECO:0000256" key="5">
    <source>
        <dbReference type="ARBA" id="ARBA00022763"/>
    </source>
</evidence>
<keyword evidence="4" id="KW-0547">Nucleotide-binding</keyword>
<evidence type="ECO:0000256" key="10">
    <source>
        <dbReference type="ARBA" id="ARBA00023204"/>
    </source>
</evidence>
<dbReference type="Proteomes" id="UP000291949">
    <property type="component" value="Unassembled WGS sequence"/>
</dbReference>
<dbReference type="PANTHER" id="PTHR43152:SF2">
    <property type="entry name" value="DRUG RESISTANCE ABC TRANSPORTER"/>
    <property type="match status" value="1"/>
</dbReference>
<dbReference type="GO" id="GO:0004518">
    <property type="term" value="F:nuclease activity"/>
    <property type="evidence" value="ECO:0007669"/>
    <property type="project" value="UniProtKB-KW"/>
</dbReference>
<accession>A0A7Z7YS81</accession>
<comment type="caution">
    <text evidence="11">The sequence shown here is derived from an EMBL/GenBank/DDBJ whole genome shotgun (WGS) entry which is preliminary data.</text>
</comment>
<dbReference type="Gene3D" id="1.20.1580.10">
    <property type="entry name" value="ABC transporter ATPase like domain"/>
    <property type="match status" value="1"/>
</dbReference>
<keyword evidence="7" id="KW-0067">ATP-binding</keyword>
<evidence type="ECO:0000256" key="1">
    <source>
        <dbReference type="ARBA" id="ARBA00004496"/>
    </source>
</evidence>
<evidence type="ECO:0000256" key="9">
    <source>
        <dbReference type="ARBA" id="ARBA00023125"/>
    </source>
</evidence>
<keyword evidence="6" id="KW-0228">DNA excision</keyword>
<keyword evidence="3" id="KW-0677">Repeat</keyword>
<dbReference type="Gene3D" id="1.10.8.280">
    <property type="entry name" value="ABC transporter ATPase domain-like"/>
    <property type="match status" value="1"/>
</dbReference>
<keyword evidence="5" id="KW-0227">DNA damage</keyword>
<keyword evidence="2" id="KW-0963">Cytoplasm</keyword>
<keyword evidence="9" id="KW-0238">DNA-binding</keyword>
<evidence type="ECO:0000313" key="11">
    <source>
        <dbReference type="EMBL" id="TBW67886.1"/>
    </source>
</evidence>
<protein>
    <submittedName>
        <fullName evidence="11">Excinuclease ABC subunit UvrA</fullName>
    </submittedName>
</protein>
<keyword evidence="10" id="KW-0234">DNA repair</keyword>
<dbReference type="PANTHER" id="PTHR43152">
    <property type="entry name" value="UVRABC SYSTEM PROTEIN A"/>
    <property type="match status" value="1"/>
</dbReference>
<reference evidence="11 12" key="1">
    <citation type="journal article" date="2019" name="Sci. Transl. Med.">
        <title>Quorum sensing between bacterial species on the skin protects against epidermal injury in atopic dermatitis.</title>
        <authorList>
            <person name="Williams M.R."/>
        </authorList>
    </citation>
    <scope>NUCLEOTIDE SEQUENCE [LARGE SCALE GENOMIC DNA]</scope>
    <source>
        <strain evidence="11 12">H8</strain>
    </source>
</reference>
<gene>
    <name evidence="11" type="ORF">EQ811_16570</name>
</gene>
<organism evidence="11 12">
    <name type="scientific">Staphylococcus capitis</name>
    <dbReference type="NCBI Taxonomy" id="29388"/>
    <lineage>
        <taxon>Bacteria</taxon>
        <taxon>Bacillati</taxon>
        <taxon>Bacillota</taxon>
        <taxon>Bacilli</taxon>
        <taxon>Bacillales</taxon>
        <taxon>Staphylococcaceae</taxon>
        <taxon>Staphylococcus</taxon>
    </lineage>
</organism>
<feature type="non-terminal residue" evidence="11">
    <location>
        <position position="105"/>
    </location>
</feature>
<dbReference type="AlphaFoldDB" id="A0A7Z7YS81"/>
<name>A0A7Z7YS81_STACP</name>
<evidence type="ECO:0000256" key="7">
    <source>
        <dbReference type="ARBA" id="ARBA00022840"/>
    </source>
</evidence>
<sequence>MTINQKRFNGNSRSTVGTVSDIYASVRLLWSRIGEPFVGYSDAYSFNSPKGMCKTCEGLGYIEDINLDELLDWDKSLNEGAIDFPSFGPDKERGKAYRDSGLFDN</sequence>
<evidence type="ECO:0000256" key="2">
    <source>
        <dbReference type="ARBA" id="ARBA00022490"/>
    </source>
</evidence>
<evidence type="ECO:0000256" key="6">
    <source>
        <dbReference type="ARBA" id="ARBA00022769"/>
    </source>
</evidence>
<dbReference type="EMBL" id="SCHC01000763">
    <property type="protein sequence ID" value="TBW67886.1"/>
    <property type="molecule type" value="Genomic_DNA"/>
</dbReference>
<evidence type="ECO:0000256" key="3">
    <source>
        <dbReference type="ARBA" id="ARBA00022737"/>
    </source>
</evidence>
<evidence type="ECO:0000256" key="8">
    <source>
        <dbReference type="ARBA" id="ARBA00022881"/>
    </source>
</evidence>
<comment type="subcellular location">
    <subcellularLocation>
        <location evidence="1">Cytoplasm</location>
    </subcellularLocation>
</comment>